<feature type="transmembrane region" description="Helical" evidence="7">
    <location>
        <begin position="118"/>
        <end position="140"/>
    </location>
</feature>
<comment type="subcellular location">
    <subcellularLocation>
        <location evidence="1">Cell membrane</location>
        <topology evidence="1">Multi-pass membrane protein</topology>
    </subcellularLocation>
</comment>
<dbReference type="GO" id="GO:0015109">
    <property type="term" value="F:chromate transmembrane transporter activity"/>
    <property type="evidence" value="ECO:0007669"/>
    <property type="project" value="InterPro"/>
</dbReference>
<accession>A0A269TJ58</accession>
<evidence type="ECO:0000256" key="4">
    <source>
        <dbReference type="ARBA" id="ARBA00022692"/>
    </source>
</evidence>
<feature type="transmembrane region" description="Helical" evidence="7">
    <location>
        <begin position="62"/>
        <end position="83"/>
    </location>
</feature>
<dbReference type="Proteomes" id="UP000216943">
    <property type="component" value="Unassembled WGS sequence"/>
</dbReference>
<dbReference type="InterPro" id="IPR003370">
    <property type="entry name" value="Chromate_transpt"/>
</dbReference>
<evidence type="ECO:0000313" key="9">
    <source>
        <dbReference type="Proteomes" id="UP000216943"/>
    </source>
</evidence>
<sequence length="211" mass="24366">MQKPEKKPKVRPKIKDFWQVFYFIQIVTFLGFGGGNALMPIIRKYSVLKFKWLSEEEFDKLLIVANMLPGPSVLQALTYIASIRLGKINAIWFVLIAVLPHVLLAVLVFYLFQFLPPRYLFVVNLGVLSAIIATLILFGWRYLKMSHKELSIPLWVSLFCFTIVFALFIPAPYNIAAIVMVGLIVVVFIIEFVRQRKLKKQQKTEAENKDK</sequence>
<gene>
    <name evidence="8" type="ORF">CJJ23_01765</name>
</gene>
<dbReference type="OrthoDB" id="9788907at2"/>
<organism evidence="8 9">
    <name type="scientific">Mycoplasmopsis agassizii</name>
    <dbReference type="NCBI Taxonomy" id="33922"/>
    <lineage>
        <taxon>Bacteria</taxon>
        <taxon>Bacillati</taxon>
        <taxon>Mycoplasmatota</taxon>
        <taxon>Mycoplasmoidales</taxon>
        <taxon>Metamycoplasmataceae</taxon>
        <taxon>Mycoplasmopsis</taxon>
    </lineage>
</organism>
<proteinExistence type="inferred from homology"/>
<comment type="similarity">
    <text evidence="2">Belongs to the chromate ion transporter (CHR) (TC 2.A.51) family.</text>
</comment>
<feature type="transmembrane region" description="Helical" evidence="7">
    <location>
        <begin position="20"/>
        <end position="42"/>
    </location>
</feature>
<evidence type="ECO:0000256" key="5">
    <source>
        <dbReference type="ARBA" id="ARBA00022989"/>
    </source>
</evidence>
<reference evidence="9" key="1">
    <citation type="submission" date="2017-08" db="EMBL/GenBank/DDBJ databases">
        <authorList>
            <person name="Alvarez-Ponce D."/>
            <person name="Weitzman C.L."/>
            <person name="Tillett R.L."/>
            <person name="Sandmeier F.C."/>
            <person name="Tracy C.R."/>
        </authorList>
    </citation>
    <scope>NUCLEOTIDE SEQUENCE [LARGE SCALE GENOMIC DNA]</scope>
    <source>
        <strain evidence="9">723</strain>
    </source>
</reference>
<keyword evidence="5 7" id="KW-1133">Transmembrane helix</keyword>
<feature type="transmembrane region" description="Helical" evidence="7">
    <location>
        <begin position="90"/>
        <end position="112"/>
    </location>
</feature>
<dbReference type="PANTHER" id="PTHR33567">
    <property type="entry name" value="CHROMATE ION TRANSPORTER (EUROFUNG)"/>
    <property type="match status" value="1"/>
</dbReference>
<keyword evidence="3" id="KW-1003">Cell membrane</keyword>
<feature type="transmembrane region" description="Helical" evidence="7">
    <location>
        <begin position="175"/>
        <end position="193"/>
    </location>
</feature>
<keyword evidence="6 7" id="KW-0472">Membrane</keyword>
<evidence type="ECO:0000313" key="8">
    <source>
        <dbReference type="EMBL" id="PAK21499.1"/>
    </source>
</evidence>
<evidence type="ECO:0000256" key="7">
    <source>
        <dbReference type="SAM" id="Phobius"/>
    </source>
</evidence>
<dbReference type="PANTHER" id="PTHR33567:SF3">
    <property type="entry name" value="CHROMATE ION TRANSPORTER (EUROFUNG)"/>
    <property type="match status" value="1"/>
</dbReference>
<dbReference type="GO" id="GO:0005886">
    <property type="term" value="C:plasma membrane"/>
    <property type="evidence" value="ECO:0007669"/>
    <property type="project" value="UniProtKB-SubCell"/>
</dbReference>
<evidence type="ECO:0000256" key="6">
    <source>
        <dbReference type="ARBA" id="ARBA00023136"/>
    </source>
</evidence>
<evidence type="ECO:0000256" key="3">
    <source>
        <dbReference type="ARBA" id="ARBA00022475"/>
    </source>
</evidence>
<name>A0A269TJ58_9BACT</name>
<dbReference type="Pfam" id="PF02417">
    <property type="entry name" value="Chromate_transp"/>
    <property type="match status" value="1"/>
</dbReference>
<evidence type="ECO:0000256" key="1">
    <source>
        <dbReference type="ARBA" id="ARBA00004651"/>
    </source>
</evidence>
<dbReference type="RefSeq" id="WP_095334667.1">
    <property type="nucleotide sequence ID" value="NZ_NQNY01000004.1"/>
</dbReference>
<comment type="caution">
    <text evidence="8">The sequence shown here is derived from an EMBL/GenBank/DDBJ whole genome shotgun (WGS) entry which is preliminary data.</text>
</comment>
<feature type="transmembrane region" description="Helical" evidence="7">
    <location>
        <begin position="152"/>
        <end position="169"/>
    </location>
</feature>
<protein>
    <submittedName>
        <fullName evidence="8">Chromate transporter</fullName>
    </submittedName>
</protein>
<keyword evidence="4 7" id="KW-0812">Transmembrane</keyword>
<dbReference type="AlphaFoldDB" id="A0A269TJ58"/>
<evidence type="ECO:0000256" key="2">
    <source>
        <dbReference type="ARBA" id="ARBA00005262"/>
    </source>
</evidence>
<dbReference type="EMBL" id="NQNY01000004">
    <property type="protein sequence ID" value="PAK21499.1"/>
    <property type="molecule type" value="Genomic_DNA"/>
</dbReference>